<evidence type="ECO:0000256" key="4">
    <source>
        <dbReference type="SAM" id="MobiDB-lite"/>
    </source>
</evidence>
<dbReference type="PANTHER" id="PTHR15398:SF4">
    <property type="entry name" value="BROMODOMAIN-CONTAINING PROTEIN 8 ISOFORM X1"/>
    <property type="match status" value="1"/>
</dbReference>
<dbReference type="Pfam" id="PF00439">
    <property type="entry name" value="Bromodomain"/>
    <property type="match status" value="1"/>
</dbReference>
<feature type="compositionally biased region" description="Basic and acidic residues" evidence="4">
    <location>
        <begin position="500"/>
        <end position="515"/>
    </location>
</feature>
<dbReference type="PRINTS" id="PR00503">
    <property type="entry name" value="BROMODOMAIN"/>
</dbReference>
<feature type="compositionally biased region" description="Basic and acidic residues" evidence="4">
    <location>
        <begin position="540"/>
        <end position="556"/>
    </location>
</feature>
<keyword evidence="3" id="KW-0175">Coiled coil</keyword>
<feature type="region of interest" description="Disordered" evidence="4">
    <location>
        <begin position="489"/>
        <end position="515"/>
    </location>
</feature>
<feature type="compositionally biased region" description="Acidic residues" evidence="4">
    <location>
        <begin position="412"/>
        <end position="421"/>
    </location>
</feature>
<dbReference type="SUPFAM" id="SSF47370">
    <property type="entry name" value="Bromodomain"/>
    <property type="match status" value="1"/>
</dbReference>
<feature type="compositionally biased region" description="Basic and acidic residues" evidence="4">
    <location>
        <begin position="759"/>
        <end position="774"/>
    </location>
</feature>
<feature type="coiled-coil region" evidence="3">
    <location>
        <begin position="109"/>
        <end position="162"/>
    </location>
</feature>
<organism evidence="6">
    <name type="scientific">Lygus hesperus</name>
    <name type="common">Western plant bug</name>
    <dbReference type="NCBI Taxonomy" id="30085"/>
    <lineage>
        <taxon>Eukaryota</taxon>
        <taxon>Metazoa</taxon>
        <taxon>Ecdysozoa</taxon>
        <taxon>Arthropoda</taxon>
        <taxon>Hexapoda</taxon>
        <taxon>Insecta</taxon>
        <taxon>Pterygota</taxon>
        <taxon>Neoptera</taxon>
        <taxon>Paraneoptera</taxon>
        <taxon>Hemiptera</taxon>
        <taxon>Heteroptera</taxon>
        <taxon>Panheteroptera</taxon>
        <taxon>Cimicomorpha</taxon>
        <taxon>Miridae</taxon>
        <taxon>Mirini</taxon>
        <taxon>Lygus</taxon>
    </lineage>
</organism>
<feature type="compositionally biased region" description="Basic and acidic residues" evidence="4">
    <location>
        <begin position="663"/>
        <end position="677"/>
    </location>
</feature>
<evidence type="ECO:0000259" key="5">
    <source>
        <dbReference type="PROSITE" id="PS50014"/>
    </source>
</evidence>
<evidence type="ECO:0000256" key="2">
    <source>
        <dbReference type="PROSITE-ProRule" id="PRU00035"/>
    </source>
</evidence>
<dbReference type="EMBL" id="GDHC01003853">
    <property type="protein sequence ID" value="JAQ14776.1"/>
    <property type="molecule type" value="Transcribed_RNA"/>
</dbReference>
<feature type="region of interest" description="Disordered" evidence="4">
    <location>
        <begin position="531"/>
        <end position="556"/>
    </location>
</feature>
<feature type="compositionally biased region" description="Polar residues" evidence="4">
    <location>
        <begin position="301"/>
        <end position="336"/>
    </location>
</feature>
<dbReference type="Gene3D" id="1.20.920.10">
    <property type="entry name" value="Bromodomain-like"/>
    <property type="match status" value="1"/>
</dbReference>
<feature type="compositionally biased region" description="Low complexity" evidence="4">
    <location>
        <begin position="263"/>
        <end position="283"/>
    </location>
</feature>
<feature type="domain" description="Bromo" evidence="5">
    <location>
        <begin position="914"/>
        <end position="984"/>
    </location>
</feature>
<dbReference type="PANTHER" id="PTHR15398">
    <property type="entry name" value="BROMODOMAIN-CONTAINING PROTEIN 8"/>
    <property type="match status" value="1"/>
</dbReference>
<protein>
    <submittedName>
        <fullName evidence="6">Bromodomain-containing protein 8</fullName>
    </submittedName>
</protein>
<feature type="region of interest" description="Disordered" evidence="4">
    <location>
        <begin position="571"/>
        <end position="592"/>
    </location>
</feature>
<dbReference type="GO" id="GO:0035267">
    <property type="term" value="C:NuA4 histone acetyltransferase complex"/>
    <property type="evidence" value="ECO:0007669"/>
    <property type="project" value="TreeGrafter"/>
</dbReference>
<feature type="compositionally biased region" description="Low complexity" evidence="4">
    <location>
        <begin position="244"/>
        <end position="255"/>
    </location>
</feature>
<feature type="region of interest" description="Disordered" evidence="4">
    <location>
        <begin position="613"/>
        <end position="896"/>
    </location>
</feature>
<reference evidence="6" key="1">
    <citation type="journal article" date="2016" name="Gigascience">
        <title>De novo construction of an expanded transcriptome assembly for the western tarnished plant bug, Lygus hesperus.</title>
        <authorList>
            <person name="Tassone E.E."/>
            <person name="Geib S.M."/>
            <person name="Hall B."/>
            <person name="Fabrick J.A."/>
            <person name="Brent C.S."/>
            <person name="Hull J.J."/>
        </authorList>
    </citation>
    <scope>NUCLEOTIDE SEQUENCE</scope>
</reference>
<evidence type="ECO:0000256" key="3">
    <source>
        <dbReference type="SAM" id="Coils"/>
    </source>
</evidence>
<evidence type="ECO:0000256" key="1">
    <source>
        <dbReference type="ARBA" id="ARBA00023117"/>
    </source>
</evidence>
<feature type="region of interest" description="Disordered" evidence="4">
    <location>
        <begin position="167"/>
        <end position="421"/>
    </location>
</feature>
<feature type="compositionally biased region" description="Polar residues" evidence="4">
    <location>
        <begin position="88"/>
        <end position="97"/>
    </location>
</feature>
<sequence>MLKRIQLEPWTAFDKHCLTSAVSRVGDQNWTAVSRATRNIYEDSSKWISGGEKRSVEWFSNKQCAAQYEHLLKNVPPRRKKRSERTSDQANATESPAEILQQNCRQEFVEELKKTIAEEQAQYLKLLKEYDDILAGRLDHRLEEMQEEYEAKEREKEIKIKLKFKLGEKSMSETPSTGEIDRPPPPPPPPADPPTTPVKSDKEAGHEPHKTSVTTSPLLTSLLQSPSPLTRPSSVTPTISLILNSSPSVPSNESPTLSKLLESSCPTPTSSTSQQLSGSGSTSIKSMTSVNTPQPARPQAAPSTPLSGLVEPSSTPALLRTSSTLTAAPAQTTPIVQNVEHPRPQPITISTPPKLEEPESIKDIKRAPEPTIEEVVQSVIASETTDEKPMAPSEPEVEDKKKRLPRRLDLENMVDEEDDNTECQVMETVEEMIEKVQTAIFETVGDGSGGENSVQDVRDLSTVAGSETTTVDDQSLDMDLTSDAVDLIVMGPDRPPCIEVNRDSDSVKDDESKGDNIEEVLDIDEIQPSISASDVAELEEPLKDRMTGGKDGLEEKLSPQAASIEQAEADLAAIAREEEEEAAQEEKAFELDEKLIDKEAVVVVRRVEEEELIDKRVEAEDVKEEEEEQQQDEEEEEEATEGVVEEINERKEVEVEESDENAEVEKEGKVADVKDDDSVPETKIPEESEEDRSVDELPTKEVGSGDEDDSTQDRDSTVSAPVVRPLVEVEEVTTGTENTSDSGGEKVDDAVEREDQEALEVKEEVGKEVEKEETTILSVSEASEELVEKPKPRVVEKPSVKEEKNDAALEDKVEEVRTGKRELRRGRNTPPVTSSPVATPVSDRTLREKRPLTPSSSSDGKEDPTPRAGKRKRTTNLSESSVPCSPSPSTVSNDDDKDYRAWKKSILLVYDRIAAHKYASVFLKPINENDAPGYFQIIKCPTDLTTIKRQIESGIIRNTVDFQREMILMISNAIIYNKSDTLVHKMANEMLPDMKEAMETMVQALGSGVLLDQADSRPPVTARVSRASVSAKGQGGDDLSTPSSAGQASGKRKRLQPSDDTRSKRKRSDAS</sequence>
<keyword evidence="1 2" id="KW-0103">Bromodomain</keyword>
<feature type="region of interest" description="Disordered" evidence="4">
    <location>
        <begin position="75"/>
        <end position="97"/>
    </location>
</feature>
<feature type="compositionally biased region" description="Basic and acidic residues" evidence="4">
    <location>
        <begin position="398"/>
        <end position="410"/>
    </location>
</feature>
<dbReference type="PROSITE" id="PS50014">
    <property type="entry name" value="BROMODOMAIN_2"/>
    <property type="match status" value="1"/>
</dbReference>
<dbReference type="AlphaFoldDB" id="A0A146M7P9"/>
<feature type="region of interest" description="Disordered" evidence="4">
    <location>
        <begin position="1015"/>
        <end position="1071"/>
    </location>
</feature>
<dbReference type="InterPro" id="IPR036427">
    <property type="entry name" value="Bromodomain-like_sf"/>
</dbReference>
<proteinExistence type="predicted"/>
<gene>
    <name evidence="6" type="primary">Brd8</name>
    <name evidence="6" type="ORF">g.80977</name>
</gene>
<feature type="compositionally biased region" description="Low complexity" evidence="4">
    <location>
        <begin position="211"/>
        <end position="234"/>
    </location>
</feature>
<name>A0A146M7P9_LYGHE</name>
<feature type="compositionally biased region" description="Low complexity" evidence="4">
    <location>
        <begin position="829"/>
        <end position="842"/>
    </location>
</feature>
<feature type="compositionally biased region" description="Low complexity" evidence="4">
    <location>
        <begin position="878"/>
        <end position="892"/>
    </location>
</feature>
<evidence type="ECO:0000313" key="6">
    <source>
        <dbReference type="EMBL" id="JAQ14776.1"/>
    </source>
</evidence>
<feature type="compositionally biased region" description="Basic and acidic residues" evidence="4">
    <location>
        <begin position="199"/>
        <end position="210"/>
    </location>
</feature>
<feature type="compositionally biased region" description="Basic and acidic residues" evidence="4">
    <location>
        <begin position="1056"/>
        <end position="1071"/>
    </location>
</feature>
<accession>A0A146M7P9</accession>
<feature type="compositionally biased region" description="Pro residues" evidence="4">
    <location>
        <begin position="183"/>
        <end position="196"/>
    </location>
</feature>
<feature type="compositionally biased region" description="Basic and acidic residues" evidence="4">
    <location>
        <begin position="786"/>
        <end position="821"/>
    </location>
</feature>
<feature type="compositionally biased region" description="Polar residues" evidence="4">
    <location>
        <begin position="284"/>
        <end position="294"/>
    </location>
</feature>
<feature type="compositionally biased region" description="Acidic residues" evidence="4">
    <location>
        <begin position="621"/>
        <end position="646"/>
    </location>
</feature>
<feature type="compositionally biased region" description="Basic and acidic residues" evidence="4">
    <location>
        <begin position="354"/>
        <end position="368"/>
    </location>
</feature>
<dbReference type="InterPro" id="IPR001487">
    <property type="entry name" value="Bromodomain"/>
</dbReference>
<dbReference type="SMART" id="SM00297">
    <property type="entry name" value="BROMO"/>
    <property type="match status" value="1"/>
</dbReference>